<gene>
    <name evidence="2" type="ORF">NLU14_22500</name>
</gene>
<feature type="domain" description="Alcohol dehydrogenase-like N-terminal" evidence="1">
    <location>
        <begin position="12"/>
        <end position="76"/>
    </location>
</feature>
<dbReference type="Pfam" id="PF08240">
    <property type="entry name" value="ADH_N"/>
    <property type="match status" value="1"/>
</dbReference>
<name>A0ABT5YH33_9GAMM</name>
<reference evidence="2" key="1">
    <citation type="submission" date="2022-07" db="EMBL/GenBank/DDBJ databases">
        <title>Marinobacter iranensis a new bacterium isolate from a hipersaline lake in Iran.</title>
        <authorList>
            <person name="Mohammad A.M.A."/>
            <person name="Cristina S.-P."/>
            <person name="Antonio V."/>
        </authorList>
    </citation>
    <scope>NUCLEOTIDE SEQUENCE</scope>
    <source>
        <strain evidence="2">71-i</strain>
    </source>
</reference>
<feature type="non-terminal residue" evidence="2">
    <location>
        <position position="1"/>
    </location>
</feature>
<evidence type="ECO:0000313" key="2">
    <source>
        <dbReference type="EMBL" id="MDF0753001.1"/>
    </source>
</evidence>
<organism evidence="2 3">
    <name type="scientific">Marinobacter iranensis</name>
    <dbReference type="NCBI Taxonomy" id="2962607"/>
    <lineage>
        <taxon>Bacteria</taxon>
        <taxon>Pseudomonadati</taxon>
        <taxon>Pseudomonadota</taxon>
        <taxon>Gammaproteobacteria</taxon>
        <taxon>Pseudomonadales</taxon>
        <taxon>Marinobacteraceae</taxon>
        <taxon>Marinobacter</taxon>
    </lineage>
</organism>
<dbReference type="EMBL" id="JANCMW010000312">
    <property type="protein sequence ID" value="MDF0753001.1"/>
    <property type="molecule type" value="Genomic_DNA"/>
</dbReference>
<dbReference type="InterPro" id="IPR013154">
    <property type="entry name" value="ADH-like_N"/>
</dbReference>
<evidence type="ECO:0000259" key="1">
    <source>
        <dbReference type="Pfam" id="PF08240"/>
    </source>
</evidence>
<comment type="caution">
    <text evidence="2">The sequence shown here is derived from an EMBL/GenBank/DDBJ whole genome shotgun (WGS) entry which is preliminary data.</text>
</comment>
<dbReference type="Gene3D" id="3.90.180.10">
    <property type="entry name" value="Medium-chain alcohol dehydrogenases, catalytic domain"/>
    <property type="match status" value="1"/>
</dbReference>
<keyword evidence="3" id="KW-1185">Reference proteome</keyword>
<dbReference type="Proteomes" id="UP001143391">
    <property type="component" value="Unassembled WGS sequence"/>
</dbReference>
<sequence>TVTELTEADLMEGDVTVAVDATTVNYKDGLAITGKAPVVRRWPLVPGIDFAGTVLSSDNPDWRKGDRVILNGWGVGETHYGAYA</sequence>
<evidence type="ECO:0000313" key="3">
    <source>
        <dbReference type="Proteomes" id="UP001143391"/>
    </source>
</evidence>
<dbReference type="SUPFAM" id="SSF50129">
    <property type="entry name" value="GroES-like"/>
    <property type="match status" value="1"/>
</dbReference>
<dbReference type="InterPro" id="IPR011032">
    <property type="entry name" value="GroES-like_sf"/>
</dbReference>
<feature type="non-terminal residue" evidence="2">
    <location>
        <position position="84"/>
    </location>
</feature>
<proteinExistence type="predicted"/>
<protein>
    <submittedName>
        <fullName evidence="2">Alcohol dehydrogenase catalytic domain-containing protein</fullName>
    </submittedName>
</protein>
<accession>A0ABT5YH33</accession>